<dbReference type="Pfam" id="PF13649">
    <property type="entry name" value="Methyltransf_25"/>
    <property type="match status" value="1"/>
</dbReference>
<accession>F4H7K8</accession>
<dbReference type="GO" id="GO:0032259">
    <property type="term" value="P:methylation"/>
    <property type="evidence" value="ECO:0007669"/>
    <property type="project" value="UniProtKB-KW"/>
</dbReference>
<keyword evidence="2 4" id="KW-0808">Transferase</keyword>
<dbReference type="InterPro" id="IPR029063">
    <property type="entry name" value="SAM-dependent_MTases_sf"/>
</dbReference>
<dbReference type="STRING" id="590998.Celf_0422"/>
<dbReference type="HOGENOM" id="CLU_069129_7_4_11"/>
<dbReference type="AlphaFoldDB" id="F4H7K8"/>
<evidence type="ECO:0000313" key="5">
    <source>
        <dbReference type="Proteomes" id="UP000008460"/>
    </source>
</evidence>
<dbReference type="GO" id="GO:0008168">
    <property type="term" value="F:methyltransferase activity"/>
    <property type="evidence" value="ECO:0007669"/>
    <property type="project" value="UniProtKB-KW"/>
</dbReference>
<name>F4H7K8_CELFA</name>
<evidence type="ECO:0000259" key="3">
    <source>
        <dbReference type="Pfam" id="PF13649"/>
    </source>
</evidence>
<reference evidence="4 5" key="1">
    <citation type="submission" date="2011-04" db="EMBL/GenBank/DDBJ databases">
        <title>Complete sequence of Cellulomonas fimi ATCC 484.</title>
        <authorList>
            <consortium name="US DOE Joint Genome Institute"/>
            <person name="Lucas S."/>
            <person name="Han J."/>
            <person name="Lapidus A."/>
            <person name="Cheng J.-F."/>
            <person name="Goodwin L."/>
            <person name="Pitluck S."/>
            <person name="Peters L."/>
            <person name="Chertkov O."/>
            <person name="Detter J.C."/>
            <person name="Han C."/>
            <person name="Tapia R."/>
            <person name="Land M."/>
            <person name="Hauser L."/>
            <person name="Kyrpides N."/>
            <person name="Ivanova N."/>
            <person name="Ovchinnikova G."/>
            <person name="Pagani I."/>
            <person name="Mead D."/>
            <person name="Brumm P."/>
            <person name="Woyke T."/>
        </authorList>
    </citation>
    <scope>NUCLEOTIDE SEQUENCE [LARGE SCALE GENOMIC DNA]</scope>
    <source>
        <strain evidence="5">ATCC 484 / DSM 20113 / JCM 1341 / NBRC 15513 / NCIMB 8980 / NCTC 7547</strain>
    </source>
</reference>
<dbReference type="RefSeq" id="WP_013769594.1">
    <property type="nucleotide sequence ID" value="NC_015514.1"/>
</dbReference>
<dbReference type="KEGG" id="cfi:Celf_0422"/>
<protein>
    <submittedName>
        <fullName evidence="4">Methyltransferase type 11</fullName>
    </submittedName>
</protein>
<dbReference type="PANTHER" id="PTHR43861">
    <property type="entry name" value="TRANS-ACONITATE 2-METHYLTRANSFERASE-RELATED"/>
    <property type="match status" value="1"/>
</dbReference>
<feature type="domain" description="Methyltransferase" evidence="3">
    <location>
        <begin position="37"/>
        <end position="128"/>
    </location>
</feature>
<organism evidence="4 5">
    <name type="scientific">Cellulomonas fimi (strain ATCC 484 / DSM 20113 / JCM 1341 / CCUG 24087 / LMG 16345 / NBRC 15513 / NCIMB 8980 / NCTC 7547 / NRS-133)</name>
    <dbReference type="NCBI Taxonomy" id="590998"/>
    <lineage>
        <taxon>Bacteria</taxon>
        <taxon>Bacillati</taxon>
        <taxon>Actinomycetota</taxon>
        <taxon>Actinomycetes</taxon>
        <taxon>Micrococcales</taxon>
        <taxon>Cellulomonadaceae</taxon>
        <taxon>Cellulomonas</taxon>
    </lineage>
</organism>
<dbReference type="eggNOG" id="COG2226">
    <property type="taxonomic scope" value="Bacteria"/>
</dbReference>
<dbReference type="EMBL" id="CP002666">
    <property type="protein sequence ID" value="AEE44565.1"/>
    <property type="molecule type" value="Genomic_DNA"/>
</dbReference>
<evidence type="ECO:0000313" key="4">
    <source>
        <dbReference type="EMBL" id="AEE44565.1"/>
    </source>
</evidence>
<dbReference type="Gene3D" id="3.40.50.150">
    <property type="entry name" value="Vaccinia Virus protein VP39"/>
    <property type="match status" value="1"/>
</dbReference>
<dbReference type="PANTHER" id="PTHR43861:SF1">
    <property type="entry name" value="TRANS-ACONITATE 2-METHYLTRANSFERASE"/>
    <property type="match status" value="1"/>
</dbReference>
<sequence length="240" mass="26398">MPDYDARLVELYDTDNPAGPDLDHVRELADAIGATSVLDLGCGTGLVTAALVRPGRRVVGVDPSATMLAYAARRPGGDRVTWVHGDSRDVPDGPFDLALMTGNVAQHIPDPAWQRTLADLHDALRPGGVLVFESRNPRVRAWEAWAGAEPTTRPTDHGPLREWTEAEELEPGRVLLTFSNELTDLGELVVERLTLEFREREQLERQLAEAGFDVAHVWGDWSRSPCTDDAPLLVVEARRA</sequence>
<keyword evidence="1 4" id="KW-0489">Methyltransferase</keyword>
<evidence type="ECO:0000256" key="1">
    <source>
        <dbReference type="ARBA" id="ARBA00022603"/>
    </source>
</evidence>
<keyword evidence="5" id="KW-1185">Reference proteome</keyword>
<evidence type="ECO:0000256" key="2">
    <source>
        <dbReference type="ARBA" id="ARBA00022679"/>
    </source>
</evidence>
<dbReference type="InterPro" id="IPR041698">
    <property type="entry name" value="Methyltransf_25"/>
</dbReference>
<dbReference type="SUPFAM" id="SSF53335">
    <property type="entry name" value="S-adenosyl-L-methionine-dependent methyltransferases"/>
    <property type="match status" value="1"/>
</dbReference>
<dbReference type="Proteomes" id="UP000008460">
    <property type="component" value="Chromosome"/>
</dbReference>
<proteinExistence type="predicted"/>
<dbReference type="CDD" id="cd02440">
    <property type="entry name" value="AdoMet_MTases"/>
    <property type="match status" value="1"/>
</dbReference>
<gene>
    <name evidence="4" type="ordered locus">Celf_0422</name>
</gene>